<keyword evidence="3" id="KW-1185">Reference proteome</keyword>
<organism evidence="2 3">
    <name type="scientific">Flagellimonas eckloniae</name>
    <dbReference type="NCBI Taxonomy" id="346185"/>
    <lineage>
        <taxon>Bacteria</taxon>
        <taxon>Pseudomonadati</taxon>
        <taxon>Bacteroidota</taxon>
        <taxon>Flavobacteriia</taxon>
        <taxon>Flavobacteriales</taxon>
        <taxon>Flavobacteriaceae</taxon>
        <taxon>Flagellimonas</taxon>
    </lineage>
</organism>
<dbReference type="RefSeq" id="WP_055396294.1">
    <property type="nucleotide sequence ID" value="NZ_LCTZ01000002.1"/>
</dbReference>
<dbReference type="STRING" id="346185.AAY42_14010"/>
<proteinExistence type="predicted"/>
<reference evidence="2 3" key="1">
    <citation type="submission" date="2015-04" db="EMBL/GenBank/DDBJ databases">
        <title>Complete genome of flavobacterium.</title>
        <authorList>
            <person name="Kwon Y.M."/>
            <person name="Kim S.-J."/>
        </authorList>
    </citation>
    <scope>NUCLEOTIDE SEQUENCE [LARGE SCALE GENOMIC DNA]</scope>
    <source>
        <strain evidence="2 3">DK169</strain>
    </source>
</reference>
<evidence type="ECO:0000256" key="1">
    <source>
        <dbReference type="SAM" id="MobiDB-lite"/>
    </source>
</evidence>
<dbReference type="EMBL" id="LCTZ01000002">
    <property type="protein sequence ID" value="KQC30878.1"/>
    <property type="molecule type" value="Genomic_DNA"/>
</dbReference>
<dbReference type="AlphaFoldDB" id="A0A0Q1HBH1"/>
<gene>
    <name evidence="2" type="ORF">AAY42_14010</name>
</gene>
<dbReference type="OrthoDB" id="9840645at2"/>
<feature type="region of interest" description="Disordered" evidence="1">
    <location>
        <begin position="99"/>
        <end position="135"/>
    </location>
</feature>
<protein>
    <submittedName>
        <fullName evidence="2">Uncharacterized protein</fullName>
    </submittedName>
</protein>
<evidence type="ECO:0000313" key="3">
    <source>
        <dbReference type="Proteomes" id="UP000050827"/>
    </source>
</evidence>
<dbReference type="Proteomes" id="UP000050827">
    <property type="component" value="Unassembled WGS sequence"/>
</dbReference>
<accession>A0A0Q1HBH1</accession>
<sequence length="233" mass="25784">MKKTILLITLISGLNIITAQNFIPEPGCPPIAWCNNDDIISSDNDMMDRFVYAADETGKDMNRAAEESGCDDSWNPSCIFADWFPCGYAEGSAQYTLCGKGNEPKPPTGDKPPSEDNPPAGDAPPTDDKPDGGEATTEVLKLSSSGFTAERLFKFYNKTKRGAVVHKYPNGYKLQLASKFQNKESKGLNYVLVFKIVDNRNRILANPVVYVTRPKNKNSYFLLKSDAKILQKK</sequence>
<name>A0A0Q1HBH1_9FLAO</name>
<evidence type="ECO:0000313" key="2">
    <source>
        <dbReference type="EMBL" id="KQC30878.1"/>
    </source>
</evidence>
<comment type="caution">
    <text evidence="2">The sequence shown here is derived from an EMBL/GenBank/DDBJ whole genome shotgun (WGS) entry which is preliminary data.</text>
</comment>